<name>A0A915J5U4_ROMCU</name>
<evidence type="ECO:0000256" key="6">
    <source>
        <dbReference type="PROSITE-ProRule" id="PRU00089"/>
    </source>
</evidence>
<dbReference type="PROSITE" id="PS00658">
    <property type="entry name" value="FORK_HEAD_2"/>
    <property type="match status" value="1"/>
</dbReference>
<dbReference type="PRINTS" id="PR00053">
    <property type="entry name" value="FORKHEAD"/>
</dbReference>
<evidence type="ECO:0000256" key="3">
    <source>
        <dbReference type="ARBA" id="ARBA00023125"/>
    </source>
</evidence>
<dbReference type="AlphaFoldDB" id="A0A915J5U4"/>
<comment type="subcellular location">
    <subcellularLocation>
        <location evidence="1 6">Nucleus</location>
    </subcellularLocation>
</comment>
<evidence type="ECO:0000256" key="4">
    <source>
        <dbReference type="ARBA" id="ARBA00023163"/>
    </source>
</evidence>
<evidence type="ECO:0000256" key="1">
    <source>
        <dbReference type="ARBA" id="ARBA00004123"/>
    </source>
</evidence>
<accession>A0A915J5U4</accession>
<feature type="compositionally biased region" description="Polar residues" evidence="7">
    <location>
        <begin position="50"/>
        <end position="59"/>
    </location>
</feature>
<dbReference type="Proteomes" id="UP000887565">
    <property type="component" value="Unplaced"/>
</dbReference>
<feature type="compositionally biased region" description="Pro residues" evidence="7">
    <location>
        <begin position="257"/>
        <end position="275"/>
    </location>
</feature>
<feature type="compositionally biased region" description="Low complexity" evidence="7">
    <location>
        <begin position="63"/>
        <end position="80"/>
    </location>
</feature>
<evidence type="ECO:0000313" key="9">
    <source>
        <dbReference type="Proteomes" id="UP000887565"/>
    </source>
</evidence>
<evidence type="ECO:0000313" key="10">
    <source>
        <dbReference type="WBParaSite" id="nRc.2.0.1.t21816-RA"/>
    </source>
</evidence>
<dbReference type="GO" id="GO:0009653">
    <property type="term" value="P:anatomical structure morphogenesis"/>
    <property type="evidence" value="ECO:0007669"/>
    <property type="project" value="TreeGrafter"/>
</dbReference>
<dbReference type="SMART" id="SM00339">
    <property type="entry name" value="FH"/>
    <property type="match status" value="1"/>
</dbReference>
<dbReference type="GO" id="GO:0030154">
    <property type="term" value="P:cell differentiation"/>
    <property type="evidence" value="ECO:0007669"/>
    <property type="project" value="TreeGrafter"/>
</dbReference>
<dbReference type="Pfam" id="PF00250">
    <property type="entry name" value="Forkhead"/>
    <property type="match status" value="1"/>
</dbReference>
<feature type="DNA-binding region" description="Fork-head" evidence="6">
    <location>
        <begin position="82"/>
        <end position="176"/>
    </location>
</feature>
<dbReference type="InterPro" id="IPR036390">
    <property type="entry name" value="WH_DNA-bd_sf"/>
</dbReference>
<evidence type="ECO:0000256" key="2">
    <source>
        <dbReference type="ARBA" id="ARBA00023015"/>
    </source>
</evidence>
<evidence type="ECO:0000256" key="7">
    <source>
        <dbReference type="SAM" id="MobiDB-lite"/>
    </source>
</evidence>
<keyword evidence="2" id="KW-0805">Transcription regulation</keyword>
<dbReference type="Gene3D" id="1.10.10.10">
    <property type="entry name" value="Winged helix-like DNA-binding domain superfamily/Winged helix DNA-binding domain"/>
    <property type="match status" value="1"/>
</dbReference>
<feature type="region of interest" description="Disordered" evidence="7">
    <location>
        <begin position="249"/>
        <end position="275"/>
    </location>
</feature>
<dbReference type="InterPro" id="IPR001766">
    <property type="entry name" value="Fork_head_dom"/>
</dbReference>
<dbReference type="GO" id="GO:0005634">
    <property type="term" value="C:nucleus"/>
    <property type="evidence" value="ECO:0007669"/>
    <property type="project" value="UniProtKB-SubCell"/>
</dbReference>
<dbReference type="PANTHER" id="PTHR11829:SF402">
    <property type="entry name" value="FORK HEAD DOMAIN-CONTAINING PROTEIN FD3-RELATED"/>
    <property type="match status" value="1"/>
</dbReference>
<evidence type="ECO:0000259" key="8">
    <source>
        <dbReference type="PROSITE" id="PS50039"/>
    </source>
</evidence>
<dbReference type="WBParaSite" id="nRc.2.0.1.t21816-RA">
    <property type="protein sequence ID" value="nRc.2.0.1.t21816-RA"/>
    <property type="gene ID" value="nRc.2.0.1.g21816"/>
</dbReference>
<dbReference type="PANTHER" id="PTHR11829">
    <property type="entry name" value="FORKHEAD BOX PROTEIN"/>
    <property type="match status" value="1"/>
</dbReference>
<evidence type="ECO:0000256" key="5">
    <source>
        <dbReference type="ARBA" id="ARBA00023242"/>
    </source>
</evidence>
<dbReference type="InterPro" id="IPR030456">
    <property type="entry name" value="TF_fork_head_CS_2"/>
</dbReference>
<protein>
    <submittedName>
        <fullName evidence="10">Fork-head domain-containing protein</fullName>
    </submittedName>
</protein>
<organism evidence="9 10">
    <name type="scientific">Romanomermis culicivorax</name>
    <name type="common">Nematode worm</name>
    <dbReference type="NCBI Taxonomy" id="13658"/>
    <lineage>
        <taxon>Eukaryota</taxon>
        <taxon>Metazoa</taxon>
        <taxon>Ecdysozoa</taxon>
        <taxon>Nematoda</taxon>
        <taxon>Enoplea</taxon>
        <taxon>Dorylaimia</taxon>
        <taxon>Mermithida</taxon>
        <taxon>Mermithoidea</taxon>
        <taxon>Mermithidae</taxon>
        <taxon>Romanomermis</taxon>
    </lineage>
</organism>
<keyword evidence="9" id="KW-1185">Reference proteome</keyword>
<dbReference type="InterPro" id="IPR036388">
    <property type="entry name" value="WH-like_DNA-bd_sf"/>
</dbReference>
<keyword evidence="5 6" id="KW-0539">Nucleus</keyword>
<proteinExistence type="predicted"/>
<reference evidence="10" key="1">
    <citation type="submission" date="2022-11" db="UniProtKB">
        <authorList>
            <consortium name="WormBaseParasite"/>
        </authorList>
    </citation>
    <scope>IDENTIFICATION</scope>
</reference>
<sequence length="275" mass="31003">MSKLKFSMDDILNKDIKPKTATLCPKIIDNCQTYDYFESSSSDEDDIRPGSSNDFCNSKTGEKSPNSNPTSSTNENSSSAAKPPFSYIALIAMSILQSPSHKLTLSQICDFIINRFPYYKEKFPAWQNSIRHNLSLNDCFIKIPREPGNPGKGNYWTLDPACADMFDNGSFLRRRKRYKRQNMGGCHKEFSGHHHPYRSWAPTPNFLPPPYIAEPPCFKSLTPMIAPTLSKNFPSNFLPPPLSSYLPSPQHHFVLAQPPPQPHFVGPAPPRGLRP</sequence>
<feature type="domain" description="Fork-head" evidence="8">
    <location>
        <begin position="82"/>
        <end position="176"/>
    </location>
</feature>
<dbReference type="SUPFAM" id="SSF46785">
    <property type="entry name" value="Winged helix' DNA-binding domain"/>
    <property type="match status" value="1"/>
</dbReference>
<dbReference type="GO" id="GO:0000978">
    <property type="term" value="F:RNA polymerase II cis-regulatory region sequence-specific DNA binding"/>
    <property type="evidence" value="ECO:0007669"/>
    <property type="project" value="TreeGrafter"/>
</dbReference>
<dbReference type="FunFam" id="1.10.10.10:FF:000016">
    <property type="entry name" value="Forkhead box protein I1"/>
    <property type="match status" value="1"/>
</dbReference>
<dbReference type="GO" id="GO:0000981">
    <property type="term" value="F:DNA-binding transcription factor activity, RNA polymerase II-specific"/>
    <property type="evidence" value="ECO:0007669"/>
    <property type="project" value="TreeGrafter"/>
</dbReference>
<keyword evidence="4" id="KW-0804">Transcription</keyword>
<dbReference type="InterPro" id="IPR050211">
    <property type="entry name" value="FOX_domain-containing"/>
</dbReference>
<keyword evidence="3 6" id="KW-0238">DNA-binding</keyword>
<dbReference type="PROSITE" id="PS50039">
    <property type="entry name" value="FORK_HEAD_3"/>
    <property type="match status" value="1"/>
</dbReference>
<feature type="region of interest" description="Disordered" evidence="7">
    <location>
        <begin position="39"/>
        <end position="80"/>
    </location>
</feature>